<dbReference type="AlphaFoldDB" id="A0A8B8B9G8"/>
<reference evidence="4" key="1">
    <citation type="submission" date="2025-08" db="UniProtKB">
        <authorList>
            <consortium name="RefSeq"/>
        </authorList>
    </citation>
    <scope>IDENTIFICATION</scope>
    <source>
        <tissue evidence="4">Whole sample</tissue>
    </source>
</reference>
<dbReference type="OrthoDB" id="432970at2759"/>
<feature type="region of interest" description="Disordered" evidence="1">
    <location>
        <begin position="838"/>
        <end position="859"/>
    </location>
</feature>
<organism evidence="3 4">
    <name type="scientific">Crassostrea virginica</name>
    <name type="common">Eastern oyster</name>
    <dbReference type="NCBI Taxonomy" id="6565"/>
    <lineage>
        <taxon>Eukaryota</taxon>
        <taxon>Metazoa</taxon>
        <taxon>Spiralia</taxon>
        <taxon>Lophotrochozoa</taxon>
        <taxon>Mollusca</taxon>
        <taxon>Bivalvia</taxon>
        <taxon>Autobranchia</taxon>
        <taxon>Pteriomorphia</taxon>
        <taxon>Ostreida</taxon>
        <taxon>Ostreoidea</taxon>
        <taxon>Ostreidae</taxon>
        <taxon>Crassostrea</taxon>
    </lineage>
</organism>
<dbReference type="Pfam" id="PF26431">
    <property type="entry name" value="DUF8117"/>
    <property type="match status" value="1"/>
</dbReference>
<protein>
    <submittedName>
        <fullName evidence="4">Uncharacterized protein LOC111108456</fullName>
    </submittedName>
</protein>
<evidence type="ECO:0000313" key="4">
    <source>
        <dbReference type="RefSeq" id="XP_022300067.1"/>
    </source>
</evidence>
<dbReference type="InterPro" id="IPR058430">
    <property type="entry name" value="DUF8117"/>
</dbReference>
<feature type="domain" description="DUF8117" evidence="2">
    <location>
        <begin position="42"/>
        <end position="172"/>
    </location>
</feature>
<proteinExistence type="predicted"/>
<feature type="region of interest" description="Disordered" evidence="1">
    <location>
        <begin position="308"/>
        <end position="329"/>
    </location>
</feature>
<feature type="compositionally biased region" description="Basic residues" evidence="1">
    <location>
        <begin position="312"/>
        <end position="324"/>
    </location>
</feature>
<dbReference type="Proteomes" id="UP000694844">
    <property type="component" value="Chromosome 8"/>
</dbReference>
<gene>
    <name evidence="4" type="primary">LOC111108456</name>
</gene>
<evidence type="ECO:0000256" key="1">
    <source>
        <dbReference type="SAM" id="MobiDB-lite"/>
    </source>
</evidence>
<name>A0A8B8B9G8_CRAVI</name>
<dbReference type="KEGG" id="cvn:111108456"/>
<feature type="region of interest" description="Disordered" evidence="1">
    <location>
        <begin position="1070"/>
        <end position="1127"/>
    </location>
</feature>
<dbReference type="GeneID" id="111108456"/>
<sequence>MKKIRLSDTDLELFDLEINPSEFIFFARHKEAFRCMWKEQGETFWKKFTITFRSFTNRHGVIKEIANNSAKFEDFIDQAFIFIHENFVEGKEGKAKTFIEDIAKLAQNRERFRDLDSKSFAKDPFYMRDTRDLFRRFFGPPDQKSSYLKVYVVSPIYLRFGGSACRCLRRWLDAPTLEEGDESYWVPPEILINGKDNNRSNVIMCERCLDDCSTKYFREKLNGKKGGPSFINYWTLGDPRFNDEENPLYAPYLNESSDWRETLSADQFRDFLHYAKFKYGSESDKCQECLILSSKKGDPMDSITVAECKSEGRKKKKRKKKSKAKPAANNAANEIDDLVAHIEGERELVHMPVTTFAGARLPDMVVPIQPKEAKWHNKSNEAKKKDFTHKMNVIEEFKSGILQATDDMPKNSRIGGFDVVRIKDEITGASELTLSVKALEGEEGRPPRPRVVKSQNSYPLSSKVIRSHLDNLPERLEWYEGEGWCACVLNYSSEEKENPTHFAIKVSGPDEDTSKRTMLKLLFYVGRRKSRPCPGWCMDDDDIVACILPDDCPHQEGLTISIIQGFSLEEHLSEEEKSSMNKDEDSTNQAGKVLVTIQGENVKHLMQNEQSKKAFKRLLHTFGRDAVNKSTGVNLDLTRPFKDEDGQEYDQPIWNQIKREPEKFEIFFKVPNEHEAELRKLGFQTIDRAFFDKDPMNKVMLWERVFCLRCKRNRRICTCGPFRKFVELDPIGENPFPISARENIGLSINANDKKPAFEAILSKEFENHAYIKEKHQQKLKDIKSKMLSVEEVDEEILREEIIDLLKNVISEDELTDKECSNDMTTDLSKVVVSRKNFDASHEENDKTFDGKESTDKVDEKNEAQIFSDEKEDKIEGEEVVQSVDVSENGELRNLKEIKEKQNGKILKMKELQVKNEHVNLTEEGVCQNGEAMDVSDEKELETSERKERTEIEETETMVENSSVTVVKEEQYILSEDTIKNPVVPEMKNTMKEKVKLLEMKEQSSTSSDSKANDLEGYKDQEIEMHKDQEYAVNAEEFNKSETTSTDDTLKDQKLDSLCKINKSPVMFDKDIFSSSGETPLDKVEETGTSEEASTIQNGTGIEQEDEIISEQITPTKGKKNSSNEDIPDCLERSTEKEMDSSMVKPVQERTDKPIGNWRQCSYCKTEEPAPKTYKKCLKCKLEGIVTARYYCGKTVRLQTGSFVTRMNTREVFWIDI</sequence>
<feature type="compositionally biased region" description="Polar residues" evidence="1">
    <location>
        <begin position="1089"/>
        <end position="1100"/>
    </location>
</feature>
<evidence type="ECO:0000313" key="3">
    <source>
        <dbReference type="Proteomes" id="UP000694844"/>
    </source>
</evidence>
<accession>A0A8B8B9G8</accession>
<evidence type="ECO:0000259" key="2">
    <source>
        <dbReference type="Pfam" id="PF26431"/>
    </source>
</evidence>
<dbReference type="RefSeq" id="XP_022300067.1">
    <property type="nucleotide sequence ID" value="XM_022444359.1"/>
</dbReference>
<keyword evidence="3" id="KW-1185">Reference proteome</keyword>